<dbReference type="PROSITE" id="PS51471">
    <property type="entry name" value="FE2OG_OXY"/>
    <property type="match status" value="1"/>
</dbReference>
<evidence type="ECO:0000259" key="4">
    <source>
        <dbReference type="PROSITE" id="PS51471"/>
    </source>
</evidence>
<evidence type="ECO:0000256" key="3">
    <source>
        <dbReference type="RuleBase" id="RU003682"/>
    </source>
</evidence>
<keyword evidence="3" id="KW-0560">Oxidoreductase</keyword>
<gene>
    <name evidence="5" type="ORF">JCGZ_00812</name>
</gene>
<dbReference type="GO" id="GO:0046872">
    <property type="term" value="F:metal ion binding"/>
    <property type="evidence" value="ECO:0007669"/>
    <property type="project" value="UniProtKB-KW"/>
</dbReference>
<protein>
    <recommendedName>
        <fullName evidence="4">Fe2OG dioxygenase domain-containing protein</fullName>
    </recommendedName>
</protein>
<dbReference type="InterPro" id="IPR005123">
    <property type="entry name" value="Oxoglu/Fe-dep_dioxygenase_dom"/>
</dbReference>
<dbReference type="PRINTS" id="PR00682">
    <property type="entry name" value="IPNSYNTHASE"/>
</dbReference>
<accession>A0A067L3H1</accession>
<dbReference type="GO" id="GO:0016491">
    <property type="term" value="F:oxidoreductase activity"/>
    <property type="evidence" value="ECO:0007669"/>
    <property type="project" value="UniProtKB-KW"/>
</dbReference>
<dbReference type="Proteomes" id="UP000027138">
    <property type="component" value="Unassembled WGS sequence"/>
</dbReference>
<keyword evidence="1 3" id="KW-0479">Metal-binding</keyword>
<dbReference type="InterPro" id="IPR027443">
    <property type="entry name" value="IPNS-like_sf"/>
</dbReference>
<sequence length="323" mass="37098">MGIDPPFQETYRALWKGFCVRAKEEECKEFELPLIDMSRLRLGDSAERKKYIKAASEWGFFQVVNHGISEEVLQSLRYEQMKVFHQPFNNKSQRNFLNLPSNSYRWGNSYASCLSQFPWSEALHLSPADISRIDGYTNLRSSIEAFAGTAATLAQTLAEILAENLGVKSSFFTENCTSRTSCIRMNRYPSCPFSSEVYGLVPHTDSDILTILYQDQTGGLQLLRDGRWLTVKPNPQSLTINIGDLLQVFSNDVYRSIQHRVVAPQQVERFSLAYFYCPSSDAVIQSYRTPTKYRKFTFREYKQQILKDLQATGNKVGLSRFLF</sequence>
<evidence type="ECO:0000256" key="1">
    <source>
        <dbReference type="ARBA" id="ARBA00022723"/>
    </source>
</evidence>
<organism evidence="5 6">
    <name type="scientific">Jatropha curcas</name>
    <name type="common">Barbados nut</name>
    <dbReference type="NCBI Taxonomy" id="180498"/>
    <lineage>
        <taxon>Eukaryota</taxon>
        <taxon>Viridiplantae</taxon>
        <taxon>Streptophyta</taxon>
        <taxon>Embryophyta</taxon>
        <taxon>Tracheophyta</taxon>
        <taxon>Spermatophyta</taxon>
        <taxon>Magnoliopsida</taxon>
        <taxon>eudicotyledons</taxon>
        <taxon>Gunneridae</taxon>
        <taxon>Pentapetalae</taxon>
        <taxon>rosids</taxon>
        <taxon>fabids</taxon>
        <taxon>Malpighiales</taxon>
        <taxon>Euphorbiaceae</taxon>
        <taxon>Crotonoideae</taxon>
        <taxon>Jatropheae</taxon>
        <taxon>Jatropha</taxon>
    </lineage>
</organism>
<evidence type="ECO:0000313" key="5">
    <source>
        <dbReference type="EMBL" id="KDP39055.1"/>
    </source>
</evidence>
<comment type="similarity">
    <text evidence="3">Belongs to the iron/ascorbate-dependent oxidoreductase family.</text>
</comment>
<dbReference type="EMBL" id="KK914353">
    <property type="protein sequence ID" value="KDP39055.1"/>
    <property type="molecule type" value="Genomic_DNA"/>
</dbReference>
<dbReference type="SUPFAM" id="SSF51197">
    <property type="entry name" value="Clavaminate synthase-like"/>
    <property type="match status" value="1"/>
</dbReference>
<reference evidence="5 6" key="1">
    <citation type="journal article" date="2014" name="PLoS ONE">
        <title>Global Analysis of Gene Expression Profiles in Physic Nut (Jatropha curcas L.) Seedlings Exposed to Salt Stress.</title>
        <authorList>
            <person name="Zhang L."/>
            <person name="Zhang C."/>
            <person name="Wu P."/>
            <person name="Chen Y."/>
            <person name="Li M."/>
            <person name="Jiang H."/>
            <person name="Wu G."/>
        </authorList>
    </citation>
    <scope>NUCLEOTIDE SEQUENCE [LARGE SCALE GENOMIC DNA]</scope>
    <source>
        <strain evidence="6">cv. GZQX0401</strain>
        <tissue evidence="5">Young leaves</tissue>
    </source>
</reference>
<dbReference type="OrthoDB" id="288590at2759"/>
<keyword evidence="2 3" id="KW-0408">Iron</keyword>
<dbReference type="InterPro" id="IPR026992">
    <property type="entry name" value="DIOX_N"/>
</dbReference>
<dbReference type="InterPro" id="IPR044861">
    <property type="entry name" value="IPNS-like_FE2OG_OXY"/>
</dbReference>
<dbReference type="InterPro" id="IPR050231">
    <property type="entry name" value="Iron_ascorbate_oxido_reductase"/>
</dbReference>
<keyword evidence="6" id="KW-1185">Reference proteome</keyword>
<proteinExistence type="inferred from homology"/>
<evidence type="ECO:0000313" key="6">
    <source>
        <dbReference type="Proteomes" id="UP000027138"/>
    </source>
</evidence>
<dbReference type="KEGG" id="jcu:105633251"/>
<dbReference type="Pfam" id="PF03171">
    <property type="entry name" value="2OG-FeII_Oxy"/>
    <property type="match status" value="1"/>
</dbReference>
<dbReference type="Gene3D" id="2.60.120.330">
    <property type="entry name" value="B-lactam Antibiotic, Isopenicillin N Synthase, Chain"/>
    <property type="match status" value="1"/>
</dbReference>
<feature type="domain" description="Fe2OG dioxygenase" evidence="4">
    <location>
        <begin position="178"/>
        <end position="278"/>
    </location>
</feature>
<dbReference type="STRING" id="180498.A0A067L3H1"/>
<dbReference type="Pfam" id="PF14226">
    <property type="entry name" value="DIOX_N"/>
    <property type="match status" value="1"/>
</dbReference>
<dbReference type="PANTHER" id="PTHR47990">
    <property type="entry name" value="2-OXOGLUTARATE (2OG) AND FE(II)-DEPENDENT OXYGENASE SUPERFAMILY PROTEIN-RELATED"/>
    <property type="match status" value="1"/>
</dbReference>
<evidence type="ECO:0000256" key="2">
    <source>
        <dbReference type="ARBA" id="ARBA00023004"/>
    </source>
</evidence>
<dbReference type="AlphaFoldDB" id="A0A067L3H1"/>
<name>A0A067L3H1_JATCU</name>